<feature type="transmembrane region" description="Helical" evidence="1">
    <location>
        <begin position="238"/>
        <end position="263"/>
    </location>
</feature>
<dbReference type="CDD" id="cd17332">
    <property type="entry name" value="MFS_MelB_like"/>
    <property type="match status" value="1"/>
</dbReference>
<keyword evidence="1" id="KW-1133">Transmembrane helix</keyword>
<feature type="transmembrane region" description="Helical" evidence="1">
    <location>
        <begin position="304"/>
        <end position="325"/>
    </location>
</feature>
<evidence type="ECO:0000256" key="1">
    <source>
        <dbReference type="SAM" id="Phobius"/>
    </source>
</evidence>
<dbReference type="RefSeq" id="WP_379527967.1">
    <property type="nucleotide sequence ID" value="NZ_JBHSBI010000005.1"/>
</dbReference>
<feature type="transmembrane region" description="Helical" evidence="1">
    <location>
        <begin position="21"/>
        <end position="41"/>
    </location>
</feature>
<feature type="transmembrane region" description="Helical" evidence="1">
    <location>
        <begin position="367"/>
        <end position="393"/>
    </location>
</feature>
<reference evidence="3" key="1">
    <citation type="journal article" date="2019" name="Int. J. Syst. Evol. Microbiol.">
        <title>The Global Catalogue of Microorganisms (GCM) 10K type strain sequencing project: providing services to taxonomists for standard genome sequencing and annotation.</title>
        <authorList>
            <consortium name="The Broad Institute Genomics Platform"/>
            <consortium name="The Broad Institute Genome Sequencing Center for Infectious Disease"/>
            <person name="Wu L."/>
            <person name="Ma J."/>
        </authorList>
    </citation>
    <scope>NUCLEOTIDE SEQUENCE [LARGE SCALE GENOMIC DNA]</scope>
    <source>
        <strain evidence="3">TBRC 1276</strain>
    </source>
</reference>
<dbReference type="InterPro" id="IPR039672">
    <property type="entry name" value="MFS_2"/>
</dbReference>
<dbReference type="SUPFAM" id="SSF103473">
    <property type="entry name" value="MFS general substrate transporter"/>
    <property type="match status" value="1"/>
</dbReference>
<feature type="transmembrane region" description="Helical" evidence="1">
    <location>
        <begin position="87"/>
        <end position="105"/>
    </location>
</feature>
<evidence type="ECO:0000313" key="3">
    <source>
        <dbReference type="Proteomes" id="UP001595851"/>
    </source>
</evidence>
<dbReference type="Pfam" id="PF13347">
    <property type="entry name" value="MFS_2"/>
    <property type="match status" value="1"/>
</dbReference>
<organism evidence="2 3">
    <name type="scientific">Nonomuraea purpurea</name>
    <dbReference type="NCBI Taxonomy" id="1849276"/>
    <lineage>
        <taxon>Bacteria</taxon>
        <taxon>Bacillati</taxon>
        <taxon>Actinomycetota</taxon>
        <taxon>Actinomycetes</taxon>
        <taxon>Streptosporangiales</taxon>
        <taxon>Streptosporangiaceae</taxon>
        <taxon>Nonomuraea</taxon>
    </lineage>
</organism>
<sequence>MIAPAASTSTVSRGVRLGYGVGSFCTATVTAVPGLLLLYYMTNFLAVPAWLAGVVVTAPKVWDLFINPMVGRWSDRTRSRMGPRRPWLLAGACTLPIAFFLVFAGPPLTGVPAALYIAACFLATATAYALFEVPYKAMPGEMTHDYHERTSLLQWRMVFIGAATAIAGVLAPAIVTSQGDDGTPASYRLMGATIAAIMLVSMLGAFFGTARAPMTGAPEADRGGWREQFSAVKDNSAFLWLTVLACTQMLAVSMMLAAAPYFAAYTLGTPTATQTLFAALVGPILLTMPLWVRLARRFDKRGAMILATVLFGGGTTAAVATPLFGSAWAHVTILVVGVGYAGVQLLQFSMLADVIAADAQRSGKRRAGVLTGLWTAIESGVSSFGALIFGIILSLGGFIESEPSRPVQQPDSAVTAVLIGQTAVPALIIFASALMTLKYRLTPPGAPASDASA</sequence>
<name>A0ABV8G1J2_9ACTN</name>
<proteinExistence type="predicted"/>
<accession>A0ABV8G1J2</accession>
<dbReference type="EMBL" id="JBHSBI010000005">
    <property type="protein sequence ID" value="MFC4007865.1"/>
    <property type="molecule type" value="Genomic_DNA"/>
</dbReference>
<gene>
    <name evidence="2" type="ORF">ACFOY2_11565</name>
</gene>
<keyword evidence="1" id="KW-0812">Transmembrane</keyword>
<evidence type="ECO:0000313" key="2">
    <source>
        <dbReference type="EMBL" id="MFC4007865.1"/>
    </source>
</evidence>
<keyword evidence="3" id="KW-1185">Reference proteome</keyword>
<feature type="transmembrane region" description="Helical" evidence="1">
    <location>
        <begin position="47"/>
        <end position="66"/>
    </location>
</feature>
<dbReference type="PANTHER" id="PTHR11328:SF24">
    <property type="entry name" value="MAJOR FACILITATOR SUPERFAMILY (MFS) PROFILE DOMAIN-CONTAINING PROTEIN"/>
    <property type="match status" value="1"/>
</dbReference>
<dbReference type="InterPro" id="IPR036259">
    <property type="entry name" value="MFS_trans_sf"/>
</dbReference>
<feature type="transmembrane region" description="Helical" evidence="1">
    <location>
        <begin position="275"/>
        <end position="292"/>
    </location>
</feature>
<feature type="transmembrane region" description="Helical" evidence="1">
    <location>
        <begin position="111"/>
        <end position="131"/>
    </location>
</feature>
<dbReference type="Proteomes" id="UP001595851">
    <property type="component" value="Unassembled WGS sequence"/>
</dbReference>
<dbReference type="PANTHER" id="PTHR11328">
    <property type="entry name" value="MAJOR FACILITATOR SUPERFAMILY DOMAIN-CONTAINING PROTEIN"/>
    <property type="match status" value="1"/>
</dbReference>
<feature type="transmembrane region" description="Helical" evidence="1">
    <location>
        <begin position="152"/>
        <end position="175"/>
    </location>
</feature>
<dbReference type="Gene3D" id="1.20.1250.20">
    <property type="entry name" value="MFS general substrate transporter like domains"/>
    <property type="match status" value="1"/>
</dbReference>
<protein>
    <submittedName>
        <fullName evidence="2">MFS transporter</fullName>
    </submittedName>
</protein>
<keyword evidence="1" id="KW-0472">Membrane</keyword>
<comment type="caution">
    <text evidence="2">The sequence shown here is derived from an EMBL/GenBank/DDBJ whole genome shotgun (WGS) entry which is preliminary data.</text>
</comment>
<feature type="transmembrane region" description="Helical" evidence="1">
    <location>
        <begin position="413"/>
        <end position="434"/>
    </location>
</feature>
<feature type="transmembrane region" description="Helical" evidence="1">
    <location>
        <begin position="187"/>
        <end position="207"/>
    </location>
</feature>
<feature type="transmembrane region" description="Helical" evidence="1">
    <location>
        <begin position="331"/>
        <end position="355"/>
    </location>
</feature>